<dbReference type="EMBL" id="FLUL01000001">
    <property type="protein sequence ID" value="SBV98477.1"/>
    <property type="molecule type" value="Genomic_DNA"/>
</dbReference>
<protein>
    <submittedName>
        <fullName evidence="1">Uncharacterized protein</fullName>
    </submittedName>
</protein>
<reference evidence="1" key="1">
    <citation type="submission" date="2016-04" db="EMBL/GenBank/DDBJ databases">
        <authorList>
            <person name="Evans L.H."/>
            <person name="Alamgir A."/>
            <person name="Owens N."/>
            <person name="Weber N.D."/>
            <person name="Virtaneva K."/>
            <person name="Barbian K."/>
            <person name="Babar A."/>
            <person name="Rosenke K."/>
        </authorList>
    </citation>
    <scope>NUCLEOTIDE SEQUENCE</scope>
    <source>
        <strain evidence="1">86-2</strain>
    </source>
</reference>
<proteinExistence type="predicted"/>
<accession>A0A212JGC3</accession>
<evidence type="ECO:0000313" key="1">
    <source>
        <dbReference type="EMBL" id="SBV98477.1"/>
    </source>
</evidence>
<name>A0A212JGC3_9BACT</name>
<gene>
    <name evidence="1" type="ORF">KL86DYS2_11455</name>
</gene>
<sequence>MRFVISTKKIKGDSKKVINSLSFIFNYYLIIKSRSMCDKYCKG</sequence>
<organism evidence="1">
    <name type="scientific">uncultured Dysgonomonas sp</name>
    <dbReference type="NCBI Taxonomy" id="206096"/>
    <lineage>
        <taxon>Bacteria</taxon>
        <taxon>Pseudomonadati</taxon>
        <taxon>Bacteroidota</taxon>
        <taxon>Bacteroidia</taxon>
        <taxon>Bacteroidales</taxon>
        <taxon>Dysgonomonadaceae</taxon>
        <taxon>Dysgonomonas</taxon>
        <taxon>environmental samples</taxon>
    </lineage>
</organism>
<dbReference type="AlphaFoldDB" id="A0A212JGC3"/>